<dbReference type="InterPro" id="IPR011083">
    <property type="entry name" value="Phage_tail_collar_dom"/>
</dbReference>
<proteinExistence type="predicted"/>
<evidence type="ECO:0000313" key="2">
    <source>
        <dbReference type="EMBL" id="GLQ34041.1"/>
    </source>
</evidence>
<dbReference type="RefSeq" id="WP_284375555.1">
    <property type="nucleotide sequence ID" value="NZ_BSNN01000002.1"/>
</dbReference>
<reference evidence="3" key="1">
    <citation type="journal article" date="2019" name="Int. J. Syst. Evol. Microbiol.">
        <title>The Global Catalogue of Microorganisms (GCM) 10K type strain sequencing project: providing services to taxonomists for standard genome sequencing and annotation.</title>
        <authorList>
            <consortium name="The Broad Institute Genomics Platform"/>
            <consortium name="The Broad Institute Genome Sequencing Center for Infectious Disease"/>
            <person name="Wu L."/>
            <person name="Ma J."/>
        </authorList>
    </citation>
    <scope>NUCLEOTIDE SEQUENCE [LARGE SCALE GENOMIC DNA]</scope>
    <source>
        <strain evidence="3">NBRC 110140</strain>
    </source>
</reference>
<accession>A0ABQ5VS73</accession>
<dbReference type="EMBL" id="BSNN01000002">
    <property type="protein sequence ID" value="GLQ34041.1"/>
    <property type="molecule type" value="Genomic_DNA"/>
</dbReference>
<organism evidence="2 3">
    <name type="scientific">Amylibacter marinus</name>
    <dbReference type="NCBI Taxonomy" id="1475483"/>
    <lineage>
        <taxon>Bacteria</taxon>
        <taxon>Pseudomonadati</taxon>
        <taxon>Pseudomonadota</taxon>
        <taxon>Alphaproteobacteria</taxon>
        <taxon>Rhodobacterales</taxon>
        <taxon>Paracoccaceae</taxon>
        <taxon>Amylibacter</taxon>
    </lineage>
</organism>
<name>A0ABQ5VS73_9RHOB</name>
<keyword evidence="3" id="KW-1185">Reference proteome</keyword>
<dbReference type="InterPro" id="IPR037053">
    <property type="entry name" value="Phage_tail_collar_dom_sf"/>
</dbReference>
<sequence>MEPYIGQITMFAGIFAPKNWAFCDGQILQISDNPALYSVIGTNFGGDGRSDFALPNLQGRLAVGQGLGIGLGYYPLGASFGNNHVVLSSSELPEHSHEVSASATLADTEIPNGNTLARSTIFHNDSVPNIHLHSESISSEGYSDAHSNEMPALCVNYVIALDGIYPPRS</sequence>
<dbReference type="Pfam" id="PF07484">
    <property type="entry name" value="Collar"/>
    <property type="match status" value="1"/>
</dbReference>
<evidence type="ECO:0000313" key="3">
    <source>
        <dbReference type="Proteomes" id="UP001156694"/>
    </source>
</evidence>
<feature type="domain" description="Phage tail collar" evidence="1">
    <location>
        <begin position="6"/>
        <end position="61"/>
    </location>
</feature>
<evidence type="ECO:0000259" key="1">
    <source>
        <dbReference type="Pfam" id="PF07484"/>
    </source>
</evidence>
<gene>
    <name evidence="2" type="ORF">GCM10007939_03240</name>
</gene>
<protein>
    <submittedName>
        <fullName evidence="2">Tail Collar domain-containing protein</fullName>
    </submittedName>
</protein>
<dbReference type="SUPFAM" id="SSF88874">
    <property type="entry name" value="Receptor-binding domain of short tail fibre protein gp12"/>
    <property type="match status" value="1"/>
</dbReference>
<comment type="caution">
    <text evidence="2">The sequence shown here is derived from an EMBL/GenBank/DDBJ whole genome shotgun (WGS) entry which is preliminary data.</text>
</comment>
<dbReference type="Gene3D" id="3.90.1340.10">
    <property type="entry name" value="Phage tail collar domain"/>
    <property type="match status" value="1"/>
</dbReference>
<dbReference type="Proteomes" id="UP001156694">
    <property type="component" value="Unassembled WGS sequence"/>
</dbReference>